<sequence>MKLSLFSASSNVLLLGLLSAPFSSAVVDPDALGIKCSEIPEDEVEELNIERLITTVPSCVFACVTPAGIDVSSLLVNKTMPECEQMETLFECVMEGCETDAIKPTYCMLEQLEEESCRVETGVDLGAMPKCAEISEEDAEELNIDRLITTLPTCMFQCVTPSGIDVSALLVDRSLPECDNMQALFECALETCTTAAMRPVYCMAEELKEASCETDYTYAPTPTPLVKPVGVDEDALPLCRGELDDEEVEELNIQRLVQDMPACVFACVGPSGLDVSALVMEEAVPECDPVEKLKTCAMAHCSTDDWRPIHCMAKQLVEEACTTGVDVTMMPTDCPEITEEDAEDMNIQRLIMELPACVFGCVGPSGIDVSALITSEELPNCDQFNRLVSCSMTQCTTSMFEPIFCLTDHMREEACFDAGDGQHNADRNQDEVVYDQVHTIDAPGASGWGGGVARLAAALAVMLGVAQVL</sequence>
<keyword evidence="3" id="KW-1185">Reference proteome</keyword>
<name>A0ABQ6N6D4_9STRA</name>
<feature type="chain" id="PRO_5046929506" evidence="1">
    <location>
        <begin position="26"/>
        <end position="469"/>
    </location>
</feature>
<evidence type="ECO:0000313" key="2">
    <source>
        <dbReference type="EMBL" id="GMI40901.1"/>
    </source>
</evidence>
<organism evidence="2 3">
    <name type="scientific">Tetraparma gracilis</name>
    <dbReference type="NCBI Taxonomy" id="2962635"/>
    <lineage>
        <taxon>Eukaryota</taxon>
        <taxon>Sar</taxon>
        <taxon>Stramenopiles</taxon>
        <taxon>Ochrophyta</taxon>
        <taxon>Bolidophyceae</taxon>
        <taxon>Parmales</taxon>
        <taxon>Triparmaceae</taxon>
        <taxon>Tetraparma</taxon>
    </lineage>
</organism>
<reference evidence="2 3" key="1">
    <citation type="journal article" date="2023" name="Commun. Biol.">
        <title>Genome analysis of Parmales, the sister group of diatoms, reveals the evolutionary specialization of diatoms from phago-mixotrophs to photoautotrophs.</title>
        <authorList>
            <person name="Ban H."/>
            <person name="Sato S."/>
            <person name="Yoshikawa S."/>
            <person name="Yamada K."/>
            <person name="Nakamura Y."/>
            <person name="Ichinomiya M."/>
            <person name="Sato N."/>
            <person name="Blanc-Mathieu R."/>
            <person name="Endo H."/>
            <person name="Kuwata A."/>
            <person name="Ogata H."/>
        </authorList>
    </citation>
    <scope>NUCLEOTIDE SEQUENCE [LARGE SCALE GENOMIC DNA]</scope>
</reference>
<gene>
    <name evidence="2" type="ORF">TeGR_g13624</name>
</gene>
<evidence type="ECO:0000313" key="3">
    <source>
        <dbReference type="Proteomes" id="UP001165060"/>
    </source>
</evidence>
<proteinExistence type="predicted"/>
<evidence type="ECO:0000256" key="1">
    <source>
        <dbReference type="SAM" id="SignalP"/>
    </source>
</evidence>
<comment type="caution">
    <text evidence="2">The sequence shown here is derived from an EMBL/GenBank/DDBJ whole genome shotgun (WGS) entry which is preliminary data.</text>
</comment>
<dbReference type="EMBL" id="BRYB01000962">
    <property type="protein sequence ID" value="GMI40901.1"/>
    <property type="molecule type" value="Genomic_DNA"/>
</dbReference>
<dbReference type="Proteomes" id="UP001165060">
    <property type="component" value="Unassembled WGS sequence"/>
</dbReference>
<protein>
    <submittedName>
        <fullName evidence="2">Uncharacterized protein</fullName>
    </submittedName>
</protein>
<keyword evidence="1" id="KW-0732">Signal</keyword>
<feature type="signal peptide" evidence="1">
    <location>
        <begin position="1"/>
        <end position="25"/>
    </location>
</feature>
<accession>A0ABQ6N6D4</accession>